<feature type="non-terminal residue" evidence="1">
    <location>
        <position position="392"/>
    </location>
</feature>
<feature type="non-terminal residue" evidence="1">
    <location>
        <position position="1"/>
    </location>
</feature>
<reference evidence="1" key="1">
    <citation type="journal article" date="2015" name="Nature">
        <title>Complex archaea that bridge the gap between prokaryotes and eukaryotes.</title>
        <authorList>
            <person name="Spang A."/>
            <person name="Saw J.H."/>
            <person name="Jorgensen S.L."/>
            <person name="Zaremba-Niedzwiedzka K."/>
            <person name="Martijn J."/>
            <person name="Lind A.E."/>
            <person name="van Eijk R."/>
            <person name="Schleper C."/>
            <person name="Guy L."/>
            <person name="Ettema T.J."/>
        </authorList>
    </citation>
    <scope>NUCLEOTIDE SEQUENCE</scope>
</reference>
<name>A0A0F9ABZ7_9ZZZZ</name>
<dbReference type="AlphaFoldDB" id="A0A0F9ABZ7"/>
<evidence type="ECO:0000313" key="1">
    <source>
        <dbReference type="EMBL" id="KKK76004.1"/>
    </source>
</evidence>
<dbReference type="EMBL" id="LAZR01055605">
    <property type="protein sequence ID" value="KKK76004.1"/>
    <property type="molecule type" value="Genomic_DNA"/>
</dbReference>
<accession>A0A0F9ABZ7</accession>
<organism evidence="1">
    <name type="scientific">marine sediment metagenome</name>
    <dbReference type="NCBI Taxonomy" id="412755"/>
    <lineage>
        <taxon>unclassified sequences</taxon>
        <taxon>metagenomes</taxon>
        <taxon>ecological metagenomes</taxon>
    </lineage>
</organism>
<protein>
    <submittedName>
        <fullName evidence="1">Uncharacterized protein</fullName>
    </submittedName>
</protein>
<proteinExistence type="predicted"/>
<gene>
    <name evidence="1" type="ORF">LCGC14_2868050</name>
</gene>
<comment type="caution">
    <text evidence="1">The sequence shown here is derived from an EMBL/GenBank/DDBJ whole genome shotgun (WGS) entry which is preliminary data.</text>
</comment>
<sequence>TISVASRPTNIGVLRRFLGSPSKWEKVGGPVGQASGRIVWNAIDREMLSHRLTGEWRELLKEARGFVEQGAKGAAAKQRQRIEFGKLLDTVFEAEDLPIAVPESMRKAFDLVRGRLLADREALRLTVGAAPDWGIDAYLPHVFVGKYLIRDASGATRAVVRASEIKKTAADILSAEPNVALSVIPKEFSFPQDLGGFGLSAKQYFAFTNRAAEALSLSPEQVRQLVTEGGVVKVGARQKFFAHTQQRKANLEGFEADPFVALNIYSRGVGRKVAFHDFETKTQAIIEGMEKAAGSGRAVAASTNVIKEYIDRVMGRPTQMEEQIRATVQSIASRVSRAGLERAGTFIEQQGDPSRLLGRVSQWESIARLGYSPTSWFLNLSQTAVNTATAIG</sequence>